<name>A0A1F5CAZ0_9BACT</name>
<comment type="caution">
    <text evidence="1">The sequence shown here is derived from an EMBL/GenBank/DDBJ whole genome shotgun (WGS) entry which is preliminary data.</text>
</comment>
<evidence type="ECO:0000313" key="2">
    <source>
        <dbReference type="Proteomes" id="UP000177197"/>
    </source>
</evidence>
<dbReference type="Pfam" id="PF01244">
    <property type="entry name" value="Peptidase_M19"/>
    <property type="match status" value="1"/>
</dbReference>
<dbReference type="InterPro" id="IPR032466">
    <property type="entry name" value="Metal_Hydrolase"/>
</dbReference>
<dbReference type="Gene3D" id="3.20.20.140">
    <property type="entry name" value="Metal-dependent hydrolases"/>
    <property type="match status" value="1"/>
</dbReference>
<dbReference type="PANTHER" id="PTHR10443:SF12">
    <property type="entry name" value="DIPEPTIDASE"/>
    <property type="match status" value="1"/>
</dbReference>
<dbReference type="Proteomes" id="UP000177197">
    <property type="component" value="Unassembled WGS sequence"/>
</dbReference>
<sequence>MMIYADTLAFLAEQGTPPVASPELKLDLCHVTSAAPFSRKRKGEPPLIEETLEEHRGFMTTIVSQPKLRIVRSRADLMNLGSTTKVICGLQMPPADISYTSLRILKDNGVHVICIAYHEDNKFGSGFLNPYGPLTNEGRKFIEWCAEVGMILDLCQASHQTAWDALEHIKSKGINVAVMASHTGIYGAADCYNPRNLPKEIIYEIARLGGVVGIFTLTFGLSSRDNSLNAFFMHLQTAVRSCGIGNVTIGSDAVYQIRPLETWQVRYRWLAENIDPQNRLRHRWPDQPLEINGSDILGVIKQHLESGQNSYIDRPWMIEALLGLNLWTFFARNLK</sequence>
<organism evidence="1 2">
    <name type="scientific">Candidatus Azambacteria bacterium RIFCSPLOWO2_02_FULL_44_14</name>
    <dbReference type="NCBI Taxonomy" id="1797306"/>
    <lineage>
        <taxon>Bacteria</taxon>
        <taxon>Candidatus Azamiibacteriota</taxon>
    </lineage>
</organism>
<dbReference type="GO" id="GO:0070573">
    <property type="term" value="F:metallodipeptidase activity"/>
    <property type="evidence" value="ECO:0007669"/>
    <property type="project" value="InterPro"/>
</dbReference>
<evidence type="ECO:0000313" key="1">
    <source>
        <dbReference type="EMBL" id="OGD40046.1"/>
    </source>
</evidence>
<dbReference type="GO" id="GO:0006508">
    <property type="term" value="P:proteolysis"/>
    <property type="evidence" value="ECO:0007669"/>
    <property type="project" value="InterPro"/>
</dbReference>
<evidence type="ECO:0008006" key="3">
    <source>
        <dbReference type="Google" id="ProtNLM"/>
    </source>
</evidence>
<dbReference type="AlphaFoldDB" id="A0A1F5CAZ0"/>
<proteinExistence type="predicted"/>
<reference evidence="1 2" key="1">
    <citation type="journal article" date="2016" name="Nat. Commun.">
        <title>Thousands of microbial genomes shed light on interconnected biogeochemical processes in an aquifer system.</title>
        <authorList>
            <person name="Anantharaman K."/>
            <person name="Brown C.T."/>
            <person name="Hug L.A."/>
            <person name="Sharon I."/>
            <person name="Castelle C.J."/>
            <person name="Probst A.J."/>
            <person name="Thomas B.C."/>
            <person name="Singh A."/>
            <person name="Wilkins M.J."/>
            <person name="Karaoz U."/>
            <person name="Brodie E.L."/>
            <person name="Williams K.H."/>
            <person name="Hubbard S.S."/>
            <person name="Banfield J.F."/>
        </authorList>
    </citation>
    <scope>NUCLEOTIDE SEQUENCE [LARGE SCALE GENOMIC DNA]</scope>
</reference>
<dbReference type="InterPro" id="IPR008257">
    <property type="entry name" value="Pept_M19"/>
</dbReference>
<dbReference type="PANTHER" id="PTHR10443">
    <property type="entry name" value="MICROSOMAL DIPEPTIDASE"/>
    <property type="match status" value="1"/>
</dbReference>
<gene>
    <name evidence="1" type="ORF">A3I30_02345</name>
</gene>
<dbReference type="SUPFAM" id="SSF51556">
    <property type="entry name" value="Metallo-dependent hydrolases"/>
    <property type="match status" value="1"/>
</dbReference>
<dbReference type="EMBL" id="MEYV01000013">
    <property type="protein sequence ID" value="OGD40046.1"/>
    <property type="molecule type" value="Genomic_DNA"/>
</dbReference>
<dbReference type="PROSITE" id="PS51365">
    <property type="entry name" value="RENAL_DIPEPTIDASE_2"/>
    <property type="match status" value="1"/>
</dbReference>
<accession>A0A1F5CAZ0</accession>
<protein>
    <recommendedName>
        <fullName evidence="3">Amidohydrolase-related domain-containing protein</fullName>
    </recommendedName>
</protein>